<dbReference type="Pfam" id="PF18052">
    <property type="entry name" value="Rx_N"/>
    <property type="match status" value="1"/>
</dbReference>
<dbReference type="Proteomes" id="UP000228380">
    <property type="component" value="Chromosome 17"/>
</dbReference>
<dbReference type="SUPFAM" id="SSF52047">
    <property type="entry name" value="RNI-like"/>
    <property type="match status" value="1"/>
</dbReference>
<gene>
    <name evidence="8" type="primary">LOC103718688</name>
</gene>
<dbReference type="CDD" id="cd14798">
    <property type="entry name" value="RX-CC_like"/>
    <property type="match status" value="1"/>
</dbReference>
<evidence type="ECO:0000313" key="8">
    <source>
        <dbReference type="RefSeq" id="XP_026664541.1"/>
    </source>
</evidence>
<dbReference type="Gene3D" id="3.80.10.10">
    <property type="entry name" value="Ribonuclease Inhibitor"/>
    <property type="match status" value="1"/>
</dbReference>
<evidence type="ECO:0000256" key="1">
    <source>
        <dbReference type="ARBA" id="ARBA00008894"/>
    </source>
</evidence>
<dbReference type="InterPro" id="IPR032675">
    <property type="entry name" value="LRR_dom_sf"/>
</dbReference>
<name>A0A8B8JAR9_PHODC</name>
<evidence type="ECO:0000256" key="5">
    <source>
        <dbReference type="ARBA" id="ARBA00022821"/>
    </source>
</evidence>
<feature type="domain" description="Disease resistance N-terminal" evidence="6">
    <location>
        <begin position="8"/>
        <end position="88"/>
    </location>
</feature>
<dbReference type="KEGG" id="pda:103718688"/>
<organism evidence="7 8">
    <name type="scientific">Phoenix dactylifera</name>
    <name type="common">Date palm</name>
    <dbReference type="NCBI Taxonomy" id="42345"/>
    <lineage>
        <taxon>Eukaryota</taxon>
        <taxon>Viridiplantae</taxon>
        <taxon>Streptophyta</taxon>
        <taxon>Embryophyta</taxon>
        <taxon>Tracheophyta</taxon>
        <taxon>Spermatophyta</taxon>
        <taxon>Magnoliopsida</taxon>
        <taxon>Liliopsida</taxon>
        <taxon>Arecaceae</taxon>
        <taxon>Coryphoideae</taxon>
        <taxon>Phoeniceae</taxon>
        <taxon>Phoenix</taxon>
    </lineage>
</organism>
<evidence type="ECO:0000256" key="3">
    <source>
        <dbReference type="ARBA" id="ARBA00022737"/>
    </source>
</evidence>
<accession>A0A8B8JAR9</accession>
<dbReference type="GO" id="GO:0006952">
    <property type="term" value="P:defense response"/>
    <property type="evidence" value="ECO:0007669"/>
    <property type="project" value="UniProtKB-KW"/>
</dbReference>
<dbReference type="PANTHER" id="PTHR47186:SF49">
    <property type="entry name" value="NB-ARC DOMAIN-CONTAINING PROTEIN"/>
    <property type="match status" value="1"/>
</dbReference>
<keyword evidence="2" id="KW-0433">Leucine-rich repeat</keyword>
<proteinExistence type="inferred from homology"/>
<protein>
    <submittedName>
        <fullName evidence="8">Uncharacterized protein LOC103718688 isoform X2</fullName>
    </submittedName>
</protein>
<dbReference type="Gene3D" id="1.20.5.4130">
    <property type="match status" value="1"/>
</dbReference>
<keyword evidence="5" id="KW-0611">Plant defense</keyword>
<reference evidence="7" key="1">
    <citation type="journal article" date="2019" name="Nat. Commun.">
        <title>Genome-wide association mapping of date palm fruit traits.</title>
        <authorList>
            <person name="Hazzouri K.M."/>
            <person name="Gros-Balthazard M."/>
            <person name="Flowers J.M."/>
            <person name="Copetti D."/>
            <person name="Lemansour A."/>
            <person name="Lebrun M."/>
            <person name="Masmoudi K."/>
            <person name="Ferrand S."/>
            <person name="Dhar M.I."/>
            <person name="Fresquez Z.A."/>
            <person name="Rosas U."/>
            <person name="Zhang J."/>
            <person name="Talag J."/>
            <person name="Lee S."/>
            <person name="Kudrna D."/>
            <person name="Powell R.F."/>
            <person name="Leitch I.J."/>
            <person name="Krueger R.R."/>
            <person name="Wing R.A."/>
            <person name="Amiri K.M.A."/>
            <person name="Purugganan M.D."/>
        </authorList>
    </citation>
    <scope>NUCLEOTIDE SEQUENCE [LARGE SCALE GENOMIC DNA]</scope>
    <source>
        <strain evidence="7">cv. Khalas</strain>
    </source>
</reference>
<dbReference type="AlphaFoldDB" id="A0A8B8JAR9"/>
<evidence type="ECO:0000256" key="2">
    <source>
        <dbReference type="ARBA" id="ARBA00022614"/>
    </source>
</evidence>
<dbReference type="PANTHER" id="PTHR47186">
    <property type="entry name" value="LEUCINE-RICH REPEAT-CONTAINING PROTEIN 57"/>
    <property type="match status" value="1"/>
</dbReference>
<dbReference type="InterPro" id="IPR038005">
    <property type="entry name" value="RX-like_CC"/>
</dbReference>
<comment type="similarity">
    <text evidence="1">Belongs to the disease resistance NB-LRR family.</text>
</comment>
<dbReference type="RefSeq" id="XP_026664541.1">
    <property type="nucleotide sequence ID" value="XM_026808740.2"/>
</dbReference>
<keyword evidence="7" id="KW-1185">Reference proteome</keyword>
<sequence length="349" mass="39530">MAMILHAFVGRYVSKLSEFIEEEMSMLLGVKDELLKLLRRMERISGFLESAERKRHADPNINAWVRELKDIMYDADDIIDLCMIDGRKLLEDHTSKSALPPLGLLPQLKFLRIRAAAAIKTIGPEFLGPRASAAAGTAFPKLEELEFYKMDNWEEWSFGMVEGVGEERRGALKLLPRLKKLLLGGCPKLRALPEGLWHVTSLQELGIYDANNLIEIDNLPSLKTLRIYNCPRLEHVENLDRLQYLDTATSGTDADGETEHLPQWLLELLQNAPAALQNLKRFTLTCSVPLLKTFLKDGPNWPIIQRIPHVSIYSGKLDTFGRSQSYIEYTKDPPAFKTNVVESEESVDG</sequence>
<evidence type="ECO:0000256" key="4">
    <source>
        <dbReference type="ARBA" id="ARBA00022741"/>
    </source>
</evidence>
<dbReference type="GeneID" id="103718688"/>
<evidence type="ECO:0000259" key="6">
    <source>
        <dbReference type="Pfam" id="PF18052"/>
    </source>
</evidence>
<dbReference type="GO" id="GO:0000166">
    <property type="term" value="F:nucleotide binding"/>
    <property type="evidence" value="ECO:0007669"/>
    <property type="project" value="UniProtKB-KW"/>
</dbReference>
<keyword evidence="3" id="KW-0677">Repeat</keyword>
<reference evidence="8" key="2">
    <citation type="submission" date="2025-08" db="UniProtKB">
        <authorList>
            <consortium name="RefSeq"/>
        </authorList>
    </citation>
    <scope>IDENTIFICATION</scope>
    <source>
        <tissue evidence="8">Young leaves</tissue>
    </source>
</reference>
<evidence type="ECO:0000313" key="7">
    <source>
        <dbReference type="Proteomes" id="UP000228380"/>
    </source>
</evidence>
<keyword evidence="4" id="KW-0547">Nucleotide-binding</keyword>
<dbReference type="InterPro" id="IPR041118">
    <property type="entry name" value="Rx_N"/>
</dbReference>